<dbReference type="Proteomes" id="UP001379945">
    <property type="component" value="Unassembled WGS sequence"/>
</dbReference>
<gene>
    <name evidence="16" type="ORF">AACH00_14715</name>
</gene>
<comment type="caution">
    <text evidence="16">The sequence shown here is derived from an EMBL/GenBank/DDBJ whole genome shotgun (WGS) entry which is preliminary data.</text>
</comment>
<keyword evidence="13" id="KW-0175">Coiled coil</keyword>
<keyword evidence="8" id="KW-0547">Nucleotide-binding</keyword>
<dbReference type="InterPro" id="IPR004358">
    <property type="entry name" value="Sig_transdc_His_kin-like_C"/>
</dbReference>
<dbReference type="InterPro" id="IPR029151">
    <property type="entry name" value="Sensor-like_sf"/>
</dbReference>
<dbReference type="InterPro" id="IPR003661">
    <property type="entry name" value="HisK_dim/P_dom"/>
</dbReference>
<dbReference type="PROSITE" id="PS50109">
    <property type="entry name" value="HIS_KIN"/>
    <property type="match status" value="1"/>
</dbReference>
<evidence type="ECO:0000256" key="3">
    <source>
        <dbReference type="ARBA" id="ARBA00012438"/>
    </source>
</evidence>
<dbReference type="InterPro" id="IPR017055">
    <property type="entry name" value="Sig_transdc_His_kinase_DctB"/>
</dbReference>
<keyword evidence="17" id="KW-1185">Reference proteome</keyword>
<evidence type="ECO:0000256" key="12">
    <source>
        <dbReference type="ARBA" id="ARBA00023012"/>
    </source>
</evidence>
<evidence type="ECO:0000256" key="5">
    <source>
        <dbReference type="ARBA" id="ARBA00022553"/>
    </source>
</evidence>
<evidence type="ECO:0000256" key="7">
    <source>
        <dbReference type="ARBA" id="ARBA00022692"/>
    </source>
</evidence>
<name>A0ABU9C9K2_9BURK</name>
<keyword evidence="9" id="KW-0418">Kinase</keyword>
<dbReference type="InterPro" id="IPR005467">
    <property type="entry name" value="His_kinase_dom"/>
</dbReference>
<keyword evidence="5" id="KW-0597">Phosphoprotein</keyword>
<dbReference type="SMART" id="SM00388">
    <property type="entry name" value="HisKA"/>
    <property type="match status" value="1"/>
</dbReference>
<evidence type="ECO:0000256" key="9">
    <source>
        <dbReference type="ARBA" id="ARBA00022777"/>
    </source>
</evidence>
<evidence type="ECO:0000256" key="6">
    <source>
        <dbReference type="ARBA" id="ARBA00022679"/>
    </source>
</evidence>
<dbReference type="Gene3D" id="3.30.450.20">
    <property type="entry name" value="PAS domain"/>
    <property type="match status" value="2"/>
</dbReference>
<dbReference type="EC" id="2.7.13.3" evidence="3"/>
<evidence type="ECO:0000256" key="13">
    <source>
        <dbReference type="SAM" id="Coils"/>
    </source>
</evidence>
<keyword evidence="6" id="KW-0808">Transferase</keyword>
<organism evidence="16 17">
    <name type="scientific">Ideonella margarita</name>
    <dbReference type="NCBI Taxonomy" id="2984191"/>
    <lineage>
        <taxon>Bacteria</taxon>
        <taxon>Pseudomonadati</taxon>
        <taxon>Pseudomonadota</taxon>
        <taxon>Betaproteobacteria</taxon>
        <taxon>Burkholderiales</taxon>
        <taxon>Sphaerotilaceae</taxon>
        <taxon>Ideonella</taxon>
    </lineage>
</organism>
<dbReference type="Pfam" id="PF02518">
    <property type="entry name" value="HATPase_c"/>
    <property type="match status" value="1"/>
</dbReference>
<evidence type="ECO:0000256" key="14">
    <source>
        <dbReference type="SAM" id="Phobius"/>
    </source>
</evidence>
<keyword evidence="7 14" id="KW-0812">Transmembrane</keyword>
<evidence type="ECO:0000256" key="4">
    <source>
        <dbReference type="ARBA" id="ARBA00022475"/>
    </source>
</evidence>
<dbReference type="InterPro" id="IPR036097">
    <property type="entry name" value="HisK_dim/P_sf"/>
</dbReference>
<comment type="catalytic activity">
    <reaction evidence="1">
        <text>ATP + protein L-histidine = ADP + protein N-phospho-L-histidine.</text>
        <dbReference type="EC" id="2.7.13.3"/>
    </reaction>
</comment>
<comment type="subcellular location">
    <subcellularLocation>
        <location evidence="2">Cell membrane</location>
        <topology evidence="2">Multi-pass membrane protein</topology>
    </subcellularLocation>
</comment>
<feature type="coiled-coil region" evidence="13">
    <location>
        <begin position="365"/>
        <end position="392"/>
    </location>
</feature>
<feature type="transmembrane region" description="Helical" evidence="14">
    <location>
        <begin position="309"/>
        <end position="330"/>
    </location>
</feature>
<evidence type="ECO:0000313" key="16">
    <source>
        <dbReference type="EMBL" id="MEK8047611.1"/>
    </source>
</evidence>
<keyword evidence="11 14" id="KW-1133">Transmembrane helix</keyword>
<dbReference type="PANTHER" id="PTHR43065:SF46">
    <property type="entry name" value="C4-DICARBOXYLATE TRANSPORT SENSOR PROTEIN DCTB"/>
    <property type="match status" value="1"/>
</dbReference>
<dbReference type="RefSeq" id="WP_341399918.1">
    <property type="nucleotide sequence ID" value="NZ_JBBUTI010000010.1"/>
</dbReference>
<evidence type="ECO:0000256" key="10">
    <source>
        <dbReference type="ARBA" id="ARBA00022840"/>
    </source>
</evidence>
<proteinExistence type="predicted"/>
<dbReference type="PRINTS" id="PR00344">
    <property type="entry name" value="BCTRLSENSOR"/>
</dbReference>
<dbReference type="PANTHER" id="PTHR43065">
    <property type="entry name" value="SENSOR HISTIDINE KINASE"/>
    <property type="match status" value="1"/>
</dbReference>
<dbReference type="Gene3D" id="3.30.565.10">
    <property type="entry name" value="Histidine kinase-like ATPase, C-terminal domain"/>
    <property type="match status" value="1"/>
</dbReference>
<sequence>MSWPRRPWRLMLRPLLLAAAALSLVLAAGWAGFGASERQGTDALRAESNHQLDLFASAVEGMIKRLEHVPATVQLNQDVVALLRQPGQAERVAAASLYLRRLNAHLGSLSVFVMNERGTVLAASDASMVGEDLAYRPFFLEALSGRVGRHFAIGTQDSQPGYYVSHPIHDGARVAGVATIKISLEPINQAWAMLGAPALLADSNQVVILSSQPEWRYTTLADLPLERRVDLQLTRMYNQQRLGRFPLQVDLRIDEDSQIVEGVLPNGLNANSARPRPASRGMLVLGRTLNGMDWRLMMFTDLQRVRQQAVLHSLLAAVTTGFLLLLALFVNQRRRILSQKLQAKRWLEQANTELENKVTRRTGALSEANNRLRKEVAEREQAELTLRRAQDELVHAGKMAALGQLATGITHELTQPLGAIRTLSGNALEFMRRGDMNAVQGNLNILTRLADQMGGIIQPLKGFARKSAAQPASTDTAVAMGNALFLYDQRLRKGGVQVHNHLQPGQTLAWCDPNRLEQVLINLIGNAADAMAALPEGHPRELHLNAGPDLPEPGDETADETAAPRVVITVRDTGPGLATDVLERLFEPFFSTKEAGVGLGLGLAISRDIAREAGGELDARNAPEGGACFVLRLPAAPRSQDPQEHTPS</sequence>
<evidence type="ECO:0000256" key="8">
    <source>
        <dbReference type="ARBA" id="ARBA00022741"/>
    </source>
</evidence>
<dbReference type="Gene3D" id="1.10.287.130">
    <property type="match status" value="1"/>
</dbReference>
<dbReference type="SMART" id="SM00387">
    <property type="entry name" value="HATPase_c"/>
    <property type="match status" value="1"/>
</dbReference>
<evidence type="ECO:0000256" key="11">
    <source>
        <dbReference type="ARBA" id="ARBA00022989"/>
    </source>
</evidence>
<dbReference type="InterPro" id="IPR003594">
    <property type="entry name" value="HATPase_dom"/>
</dbReference>
<evidence type="ECO:0000256" key="2">
    <source>
        <dbReference type="ARBA" id="ARBA00004651"/>
    </source>
</evidence>
<accession>A0ABU9C9K2</accession>
<evidence type="ECO:0000313" key="17">
    <source>
        <dbReference type="Proteomes" id="UP001379945"/>
    </source>
</evidence>
<keyword evidence="14" id="KW-0472">Membrane</keyword>
<keyword evidence="10 16" id="KW-0067">ATP-binding</keyword>
<evidence type="ECO:0000259" key="15">
    <source>
        <dbReference type="PROSITE" id="PS50109"/>
    </source>
</evidence>
<dbReference type="InterPro" id="IPR036890">
    <property type="entry name" value="HATPase_C_sf"/>
</dbReference>
<dbReference type="CDD" id="cd00082">
    <property type="entry name" value="HisKA"/>
    <property type="match status" value="1"/>
</dbReference>
<dbReference type="GO" id="GO:0005524">
    <property type="term" value="F:ATP binding"/>
    <property type="evidence" value="ECO:0007669"/>
    <property type="project" value="UniProtKB-KW"/>
</dbReference>
<feature type="domain" description="Histidine kinase" evidence="15">
    <location>
        <begin position="408"/>
        <end position="637"/>
    </location>
</feature>
<reference evidence="16 17" key="1">
    <citation type="submission" date="2024-04" db="EMBL/GenBank/DDBJ databases">
        <title>Novel species of the genus Ideonella isolated from streams.</title>
        <authorList>
            <person name="Lu H."/>
        </authorList>
    </citation>
    <scope>NUCLEOTIDE SEQUENCE [LARGE SCALE GENOMIC DNA]</scope>
    <source>
        <strain evidence="16 17">LYT19W</strain>
    </source>
</reference>
<protein>
    <recommendedName>
        <fullName evidence="3">histidine kinase</fullName>
        <ecNumber evidence="3">2.7.13.3</ecNumber>
    </recommendedName>
</protein>
<keyword evidence="4" id="KW-1003">Cell membrane</keyword>
<dbReference type="PIRSF" id="PIRSF036431">
    <property type="entry name" value="STHK_DctB"/>
    <property type="match status" value="1"/>
</dbReference>
<keyword evidence="12" id="KW-0902">Two-component regulatory system</keyword>
<dbReference type="SUPFAM" id="SSF103190">
    <property type="entry name" value="Sensory domain-like"/>
    <property type="match status" value="1"/>
</dbReference>
<dbReference type="SUPFAM" id="SSF55874">
    <property type="entry name" value="ATPase domain of HSP90 chaperone/DNA topoisomerase II/histidine kinase"/>
    <property type="match status" value="1"/>
</dbReference>
<dbReference type="EMBL" id="JBBUTI010000010">
    <property type="protein sequence ID" value="MEK8047611.1"/>
    <property type="molecule type" value="Genomic_DNA"/>
</dbReference>
<evidence type="ECO:0000256" key="1">
    <source>
        <dbReference type="ARBA" id="ARBA00000085"/>
    </source>
</evidence>
<dbReference type="SUPFAM" id="SSF47384">
    <property type="entry name" value="Homodimeric domain of signal transducing histidine kinase"/>
    <property type="match status" value="1"/>
</dbReference>